<sequence>MIGGGVVTDYRLLISPRIHVKATQLLPKSKLPKEAGKGGRQRRQAAVDELFGVGGEEGWRFGRDKMIRRGLKGTESLAVGTGEGDKYDKKIGRDLGALTFRVA</sequence>
<organism evidence="1 2">
    <name type="scientific">Aristolochia fimbriata</name>
    <name type="common">White veined hardy Dutchman's pipe vine</name>
    <dbReference type="NCBI Taxonomy" id="158543"/>
    <lineage>
        <taxon>Eukaryota</taxon>
        <taxon>Viridiplantae</taxon>
        <taxon>Streptophyta</taxon>
        <taxon>Embryophyta</taxon>
        <taxon>Tracheophyta</taxon>
        <taxon>Spermatophyta</taxon>
        <taxon>Magnoliopsida</taxon>
        <taxon>Magnoliidae</taxon>
        <taxon>Piperales</taxon>
        <taxon>Aristolochiaceae</taxon>
        <taxon>Aristolochia</taxon>
    </lineage>
</organism>
<dbReference type="AlphaFoldDB" id="A0AAV7ED20"/>
<name>A0AAV7ED20_ARIFI</name>
<gene>
    <name evidence="1" type="ORF">H6P81_012851</name>
</gene>
<evidence type="ECO:0000313" key="1">
    <source>
        <dbReference type="EMBL" id="KAG9446723.1"/>
    </source>
</evidence>
<proteinExistence type="predicted"/>
<dbReference type="Proteomes" id="UP000825729">
    <property type="component" value="Unassembled WGS sequence"/>
</dbReference>
<protein>
    <submittedName>
        <fullName evidence="1">Uncharacterized protein</fullName>
    </submittedName>
</protein>
<accession>A0AAV7ED20</accession>
<dbReference type="EMBL" id="JAINDJ010000005">
    <property type="protein sequence ID" value="KAG9446723.1"/>
    <property type="molecule type" value="Genomic_DNA"/>
</dbReference>
<reference evidence="1 2" key="1">
    <citation type="submission" date="2021-07" db="EMBL/GenBank/DDBJ databases">
        <title>The Aristolochia fimbriata genome: insights into angiosperm evolution, floral development and chemical biosynthesis.</title>
        <authorList>
            <person name="Jiao Y."/>
        </authorList>
    </citation>
    <scope>NUCLEOTIDE SEQUENCE [LARGE SCALE GENOMIC DNA]</scope>
    <source>
        <strain evidence="1">IBCAS-2021</strain>
        <tissue evidence="1">Leaf</tissue>
    </source>
</reference>
<evidence type="ECO:0000313" key="2">
    <source>
        <dbReference type="Proteomes" id="UP000825729"/>
    </source>
</evidence>
<comment type="caution">
    <text evidence="1">The sequence shown here is derived from an EMBL/GenBank/DDBJ whole genome shotgun (WGS) entry which is preliminary data.</text>
</comment>
<keyword evidence="2" id="KW-1185">Reference proteome</keyword>